<evidence type="ECO:0000256" key="1">
    <source>
        <dbReference type="SAM" id="MobiDB-lite"/>
    </source>
</evidence>
<feature type="transmembrane region" description="Helical" evidence="2">
    <location>
        <begin position="89"/>
        <end position="108"/>
    </location>
</feature>
<keyword evidence="4" id="KW-1185">Reference proteome</keyword>
<reference evidence="3 4" key="1">
    <citation type="submission" date="2018-11" db="EMBL/GenBank/DDBJ databases">
        <title>Genome sequence and assembly of Colletotrichum sidae.</title>
        <authorList>
            <person name="Gan P."/>
            <person name="Shirasu K."/>
        </authorList>
    </citation>
    <scope>NUCLEOTIDE SEQUENCE [LARGE SCALE GENOMIC DNA]</scope>
    <source>
        <strain evidence="3 4">CBS 518.97</strain>
    </source>
</reference>
<evidence type="ECO:0000313" key="4">
    <source>
        <dbReference type="Proteomes" id="UP000295604"/>
    </source>
</evidence>
<keyword evidence="2" id="KW-0812">Transmembrane</keyword>
<dbReference type="PANTHER" id="PTHR35896">
    <property type="entry name" value="IG-LIKE DOMAIN-CONTAINING PROTEIN"/>
    <property type="match status" value="1"/>
</dbReference>
<proteinExistence type="predicted"/>
<dbReference type="AlphaFoldDB" id="A0A4R8TJU7"/>
<keyword evidence="2" id="KW-1133">Transmembrane helix</keyword>
<dbReference type="InterPro" id="IPR053008">
    <property type="entry name" value="Phomopsin_biosynth_assoc"/>
</dbReference>
<accession>A0A4R8TJU7</accession>
<evidence type="ECO:0000256" key="2">
    <source>
        <dbReference type="SAM" id="Phobius"/>
    </source>
</evidence>
<protein>
    <submittedName>
        <fullName evidence="3">Uncharacterized protein</fullName>
    </submittedName>
</protein>
<keyword evidence="2" id="KW-0472">Membrane</keyword>
<dbReference type="PANTHER" id="PTHR35896:SF3">
    <property type="entry name" value="MAJOR FACILITATOR SUPERFAMILY TRANSPORTER"/>
    <property type="match status" value="1"/>
</dbReference>
<feature type="region of interest" description="Disordered" evidence="1">
    <location>
        <begin position="17"/>
        <end position="61"/>
    </location>
</feature>
<dbReference type="Proteomes" id="UP000295604">
    <property type="component" value="Unassembled WGS sequence"/>
</dbReference>
<sequence>MALSDLTPQPAVHLHALSSSPGTMMMPAGPSEGEEKYSLLKGGNEGDSYSEEASRGSSSIDQEAAISTVDLKRQFRVPWRSFDPAWNSWYLFVPPFLIFAILAGLAFFPQCERCRKTDMSGYVCAPNGALPKIARDRGCEFDTMSFKWWPREPFNHPDNQALLEQFHEEGPWHRYYDKGGRHEIPPTSEVLTAGWVTRREHTFHCKYTLRQTHLWMMLGYDPPWNYSHTLHCTQYLMDTILENPPKDFDELNVHGTPWPEHPDIVKPYYPCKQEGLSCESW</sequence>
<evidence type="ECO:0000313" key="3">
    <source>
        <dbReference type="EMBL" id="TEA18779.1"/>
    </source>
</evidence>
<dbReference type="EMBL" id="QAPF01000059">
    <property type="protein sequence ID" value="TEA18779.1"/>
    <property type="molecule type" value="Genomic_DNA"/>
</dbReference>
<organism evidence="3 4">
    <name type="scientific">Colletotrichum sidae</name>
    <dbReference type="NCBI Taxonomy" id="1347389"/>
    <lineage>
        <taxon>Eukaryota</taxon>
        <taxon>Fungi</taxon>
        <taxon>Dikarya</taxon>
        <taxon>Ascomycota</taxon>
        <taxon>Pezizomycotina</taxon>
        <taxon>Sordariomycetes</taxon>
        <taxon>Hypocreomycetidae</taxon>
        <taxon>Glomerellales</taxon>
        <taxon>Glomerellaceae</taxon>
        <taxon>Colletotrichum</taxon>
        <taxon>Colletotrichum orbiculare species complex</taxon>
    </lineage>
</organism>
<gene>
    <name evidence="3" type="ORF">C8034_v011905</name>
</gene>
<name>A0A4R8TJU7_9PEZI</name>
<comment type="caution">
    <text evidence="3">The sequence shown here is derived from an EMBL/GenBank/DDBJ whole genome shotgun (WGS) entry which is preliminary data.</text>
</comment>